<proteinExistence type="predicted"/>
<keyword evidence="1" id="KW-1133">Transmembrane helix</keyword>
<evidence type="ECO:0000313" key="2">
    <source>
        <dbReference type="EMBL" id="MPM72964.1"/>
    </source>
</evidence>
<protein>
    <submittedName>
        <fullName evidence="2">Uncharacterized protein</fullName>
    </submittedName>
</protein>
<reference evidence="2" key="1">
    <citation type="submission" date="2019-08" db="EMBL/GenBank/DDBJ databases">
        <authorList>
            <person name="Kucharzyk K."/>
            <person name="Murdoch R.W."/>
            <person name="Higgins S."/>
            <person name="Loffler F."/>
        </authorList>
    </citation>
    <scope>NUCLEOTIDE SEQUENCE</scope>
</reference>
<keyword evidence="1" id="KW-0472">Membrane</keyword>
<comment type="caution">
    <text evidence="2">The sequence shown here is derived from an EMBL/GenBank/DDBJ whole genome shotgun (WGS) entry which is preliminary data.</text>
</comment>
<organism evidence="2">
    <name type="scientific">bioreactor metagenome</name>
    <dbReference type="NCBI Taxonomy" id="1076179"/>
    <lineage>
        <taxon>unclassified sequences</taxon>
        <taxon>metagenomes</taxon>
        <taxon>ecological metagenomes</taxon>
    </lineage>
</organism>
<sequence>MALAMILTIVAIAGVIHGIAKKRRTLWIASVIVLISIAATMLYFYINPY</sequence>
<gene>
    <name evidence="2" type="ORF">SDC9_119940</name>
</gene>
<evidence type="ECO:0000256" key="1">
    <source>
        <dbReference type="SAM" id="Phobius"/>
    </source>
</evidence>
<feature type="transmembrane region" description="Helical" evidence="1">
    <location>
        <begin position="28"/>
        <end position="46"/>
    </location>
</feature>
<accession>A0A645C9L0</accession>
<dbReference type="AlphaFoldDB" id="A0A645C9L0"/>
<name>A0A645C9L0_9ZZZZ</name>
<keyword evidence="1" id="KW-0812">Transmembrane</keyword>
<dbReference type="EMBL" id="VSSQ01025067">
    <property type="protein sequence ID" value="MPM72964.1"/>
    <property type="molecule type" value="Genomic_DNA"/>
</dbReference>